<feature type="domain" description="LTD" evidence="2">
    <location>
        <begin position="349"/>
        <end position="470"/>
    </location>
</feature>
<dbReference type="EMBL" id="BMPG01000003">
    <property type="protein sequence ID" value="GGL67758.1"/>
    <property type="molecule type" value="Genomic_DNA"/>
</dbReference>
<feature type="compositionally biased region" description="Basic and acidic residues" evidence="1">
    <location>
        <begin position="7"/>
        <end position="20"/>
    </location>
</feature>
<evidence type="ECO:0000313" key="3">
    <source>
        <dbReference type="EMBL" id="GGL67758.1"/>
    </source>
</evidence>
<dbReference type="Gene3D" id="2.60.40.1260">
    <property type="entry name" value="Lamin Tail domain"/>
    <property type="match status" value="1"/>
</dbReference>
<keyword evidence="4" id="KW-1185">Reference proteome</keyword>
<dbReference type="InterPro" id="IPR036415">
    <property type="entry name" value="Lamin_tail_dom_sf"/>
</dbReference>
<name>A0A830FMM3_9EURY</name>
<accession>A0A830FMM3</accession>
<dbReference type="Pfam" id="PF00932">
    <property type="entry name" value="LTD"/>
    <property type="match status" value="1"/>
</dbReference>
<dbReference type="InterPro" id="IPR001322">
    <property type="entry name" value="Lamin_tail_dom"/>
</dbReference>
<evidence type="ECO:0000313" key="4">
    <source>
        <dbReference type="Proteomes" id="UP000607197"/>
    </source>
</evidence>
<dbReference type="AlphaFoldDB" id="A0A830FMM3"/>
<sequence>MSGDGAADGRSESEGELETSRRDFALGVGGLGALALGGAGAYLSTADSSTGQTYIVKQGKLRWEASPVSYKDKTVETFYGYQSASESANPAIDLASDGAASRLFLYEGPVGTSLVFLHGGADAEQGGTAFFKFSGLSRSSGEWAVRDDAVSVDDDFEKWEGGNAKVKWEWGAGETDGGAFWGVGDTESTIKVSAKTLRGVDAWTFRSGDDGSRSFEVTDAKPVSIRSAEKKSVKRVNVDIMPESDANTFDPYAKDAITVAVKSPPDGADESEWVSPGDVDPGNVSVNFGSRRYLAGGNGASPQRYSRQNGALYLEYKVKAASFSLDSAYGFLVGKTDSYTWFRGKDAVQPGGFNNADSETPLVVTDLNANPEGGDAEHLAAEYVEFTNDGDAALDLTGHTVTDSEGWEFHFPDGFTLDAGASVLLHTGGGEWTDADLYWGLDTPVWGNEGDTIRVTDADGDTILRHTYSR</sequence>
<dbReference type="OrthoDB" id="3327at2157"/>
<comment type="caution">
    <text evidence="3">The sequence shown here is derived from an EMBL/GenBank/DDBJ whole genome shotgun (WGS) entry which is preliminary data.</text>
</comment>
<dbReference type="RefSeq" id="WP_188979792.1">
    <property type="nucleotide sequence ID" value="NZ_BMPG01000003.1"/>
</dbReference>
<reference evidence="3" key="2">
    <citation type="submission" date="2020-09" db="EMBL/GenBank/DDBJ databases">
        <authorList>
            <person name="Sun Q."/>
            <person name="Ohkuma M."/>
        </authorList>
    </citation>
    <scope>NUCLEOTIDE SEQUENCE</scope>
    <source>
        <strain evidence="3">JCM 19596</strain>
    </source>
</reference>
<dbReference type="PROSITE" id="PS51841">
    <property type="entry name" value="LTD"/>
    <property type="match status" value="1"/>
</dbReference>
<dbReference type="SUPFAM" id="SSF74853">
    <property type="entry name" value="Lamin A/C globular tail domain"/>
    <property type="match status" value="1"/>
</dbReference>
<gene>
    <name evidence="3" type="ORF">GCM10009039_27160</name>
</gene>
<feature type="region of interest" description="Disordered" evidence="1">
    <location>
        <begin position="1"/>
        <end position="20"/>
    </location>
</feature>
<organism evidence="3 4">
    <name type="scientific">Halocalculus aciditolerans</name>
    <dbReference type="NCBI Taxonomy" id="1383812"/>
    <lineage>
        <taxon>Archaea</taxon>
        <taxon>Methanobacteriati</taxon>
        <taxon>Methanobacteriota</taxon>
        <taxon>Stenosarchaea group</taxon>
        <taxon>Halobacteria</taxon>
        <taxon>Halobacteriales</taxon>
        <taxon>Halobacteriaceae</taxon>
        <taxon>Halocalculus</taxon>
    </lineage>
</organism>
<protein>
    <recommendedName>
        <fullName evidence="2">LTD domain-containing protein</fullName>
    </recommendedName>
</protein>
<reference evidence="3" key="1">
    <citation type="journal article" date="2014" name="Int. J. Syst. Evol. Microbiol.">
        <title>Complete genome sequence of Corynebacterium casei LMG S-19264T (=DSM 44701T), isolated from a smear-ripened cheese.</title>
        <authorList>
            <consortium name="US DOE Joint Genome Institute (JGI-PGF)"/>
            <person name="Walter F."/>
            <person name="Albersmeier A."/>
            <person name="Kalinowski J."/>
            <person name="Ruckert C."/>
        </authorList>
    </citation>
    <scope>NUCLEOTIDE SEQUENCE</scope>
    <source>
        <strain evidence="3">JCM 19596</strain>
    </source>
</reference>
<evidence type="ECO:0000259" key="2">
    <source>
        <dbReference type="PROSITE" id="PS51841"/>
    </source>
</evidence>
<evidence type="ECO:0000256" key="1">
    <source>
        <dbReference type="SAM" id="MobiDB-lite"/>
    </source>
</evidence>
<proteinExistence type="predicted"/>
<dbReference type="Proteomes" id="UP000607197">
    <property type="component" value="Unassembled WGS sequence"/>
</dbReference>